<evidence type="ECO:0000259" key="3">
    <source>
        <dbReference type="Pfam" id="PF05193"/>
    </source>
</evidence>
<keyword evidence="4" id="KW-0378">Hydrolase</keyword>
<dbReference type="PANTHER" id="PTHR11851">
    <property type="entry name" value="METALLOPROTEASE"/>
    <property type="match status" value="1"/>
</dbReference>
<dbReference type="PANTHER" id="PTHR11851:SF224">
    <property type="entry name" value="PROCESSING PROTEASE"/>
    <property type="match status" value="1"/>
</dbReference>
<keyword evidence="4" id="KW-0645">Protease</keyword>
<sequence length="490" mass="52945">MNNGIANISVRVKGYNMAQTSLSTTIKADKNAKSKTFGMVVRRVSSLAIAVTCGVVSVMMASAAQATLPIQHWQTEKGAKVYFVENHDLPLLDINVDFVAGSSRDDPAKSGAASLVLHMLDLGAAGLSDDEISRSIADVGAELGGHFDRDRAGVSLRTLSAERERKQSLGILAKVLQQPDFPQPVLEREKARIIAALKEAETQPASIGDKAFYAALYGNHPYALQPSGEVATVSLLTRDDLTTFYRANYTAGSAVIALMGDISRAEAEAIARQVSDSLPPSITAKVLPDVPALTAEVDKYIPHPASQSHILMGEPGVRRGDPDYFPLLVGNYVLGGGGFDSRLTNEVREKRGLAYSAYSYFMPMSQEGPFQIGLQTKKEQTDEAIKIVRSVLKDFIAKGPTAAELKQAKNNLMGGFPLRIDSNKKILEYLTVIGFYGLPLTYLDDFVGNVEKVSLVNIKQAFARHVHPDRMVLVVVGGGKQADKVEQPVK</sequence>
<keyword evidence="1" id="KW-1133">Transmembrane helix</keyword>
<dbReference type="Pfam" id="PF00675">
    <property type="entry name" value="Peptidase_M16"/>
    <property type="match status" value="1"/>
</dbReference>
<dbReference type="InterPro" id="IPR011765">
    <property type="entry name" value="Pept_M16_N"/>
</dbReference>
<dbReference type="InterPro" id="IPR011249">
    <property type="entry name" value="Metalloenz_LuxS/M16"/>
</dbReference>
<evidence type="ECO:0000256" key="1">
    <source>
        <dbReference type="SAM" id="Phobius"/>
    </source>
</evidence>
<keyword evidence="5" id="KW-1185">Reference proteome</keyword>
<dbReference type="InterPro" id="IPR050361">
    <property type="entry name" value="MPP/UQCRC_Complex"/>
</dbReference>
<dbReference type="AlphaFoldDB" id="A0A4R3Y333"/>
<feature type="domain" description="Peptidase M16 C-terminal" evidence="3">
    <location>
        <begin position="236"/>
        <end position="412"/>
    </location>
</feature>
<dbReference type="InterPro" id="IPR007863">
    <property type="entry name" value="Peptidase_M16_C"/>
</dbReference>
<feature type="domain" description="Peptidase M16 N-terminal" evidence="2">
    <location>
        <begin position="93"/>
        <end position="223"/>
    </location>
</feature>
<dbReference type="Proteomes" id="UP000295367">
    <property type="component" value="Unassembled WGS sequence"/>
</dbReference>
<dbReference type="GO" id="GO:0046872">
    <property type="term" value="F:metal ion binding"/>
    <property type="evidence" value="ECO:0007669"/>
    <property type="project" value="InterPro"/>
</dbReference>
<organism evidence="4 5">
    <name type="scientific">Sulfurirhabdus autotrophica</name>
    <dbReference type="NCBI Taxonomy" id="1706046"/>
    <lineage>
        <taxon>Bacteria</taxon>
        <taxon>Pseudomonadati</taxon>
        <taxon>Pseudomonadota</taxon>
        <taxon>Betaproteobacteria</taxon>
        <taxon>Nitrosomonadales</taxon>
        <taxon>Sulfuricellaceae</taxon>
        <taxon>Sulfurirhabdus</taxon>
    </lineage>
</organism>
<keyword evidence="1" id="KW-0812">Transmembrane</keyword>
<dbReference type="EMBL" id="SMCO01000011">
    <property type="protein sequence ID" value="TCV84734.1"/>
    <property type="molecule type" value="Genomic_DNA"/>
</dbReference>
<gene>
    <name evidence="4" type="ORF">EDC63_11180</name>
</gene>
<name>A0A4R3Y333_9PROT</name>
<reference evidence="4 5" key="1">
    <citation type="submission" date="2019-03" db="EMBL/GenBank/DDBJ databases">
        <title>Genomic Encyclopedia of Type Strains, Phase IV (KMG-IV): sequencing the most valuable type-strain genomes for metagenomic binning, comparative biology and taxonomic classification.</title>
        <authorList>
            <person name="Goeker M."/>
        </authorList>
    </citation>
    <scope>NUCLEOTIDE SEQUENCE [LARGE SCALE GENOMIC DNA]</scope>
    <source>
        <strain evidence="4 5">DSM 100309</strain>
    </source>
</reference>
<feature type="transmembrane region" description="Helical" evidence="1">
    <location>
        <begin position="44"/>
        <end position="64"/>
    </location>
</feature>
<evidence type="ECO:0000313" key="4">
    <source>
        <dbReference type="EMBL" id="TCV84734.1"/>
    </source>
</evidence>
<keyword evidence="1" id="KW-0472">Membrane</keyword>
<dbReference type="SUPFAM" id="SSF63411">
    <property type="entry name" value="LuxS/MPP-like metallohydrolase"/>
    <property type="match status" value="2"/>
</dbReference>
<proteinExistence type="predicted"/>
<protein>
    <submittedName>
        <fullName evidence="4">Zinc protease</fullName>
    </submittedName>
</protein>
<accession>A0A4R3Y333</accession>
<dbReference type="GO" id="GO:0008233">
    <property type="term" value="F:peptidase activity"/>
    <property type="evidence" value="ECO:0007669"/>
    <property type="project" value="UniProtKB-KW"/>
</dbReference>
<comment type="caution">
    <text evidence="4">The sequence shown here is derived from an EMBL/GenBank/DDBJ whole genome shotgun (WGS) entry which is preliminary data.</text>
</comment>
<dbReference type="Pfam" id="PF05193">
    <property type="entry name" value="Peptidase_M16_C"/>
    <property type="match status" value="1"/>
</dbReference>
<dbReference type="Gene3D" id="3.30.830.10">
    <property type="entry name" value="Metalloenzyme, LuxS/M16 peptidase-like"/>
    <property type="match status" value="2"/>
</dbReference>
<dbReference type="GO" id="GO:0006508">
    <property type="term" value="P:proteolysis"/>
    <property type="evidence" value="ECO:0007669"/>
    <property type="project" value="UniProtKB-KW"/>
</dbReference>
<evidence type="ECO:0000259" key="2">
    <source>
        <dbReference type="Pfam" id="PF00675"/>
    </source>
</evidence>
<evidence type="ECO:0000313" key="5">
    <source>
        <dbReference type="Proteomes" id="UP000295367"/>
    </source>
</evidence>